<evidence type="ECO:0000256" key="3">
    <source>
        <dbReference type="PROSITE-ProRule" id="PRU00023"/>
    </source>
</evidence>
<dbReference type="InterPro" id="IPR002110">
    <property type="entry name" value="Ankyrin_rpt"/>
</dbReference>
<evidence type="ECO:0000313" key="4">
    <source>
        <dbReference type="EMBL" id="CZR57437.1"/>
    </source>
</evidence>
<name>A0A1L7WXD8_9HELO</name>
<dbReference type="Pfam" id="PF12796">
    <property type="entry name" value="Ank_2"/>
    <property type="match status" value="1"/>
</dbReference>
<dbReference type="OrthoDB" id="194358at2759"/>
<dbReference type="STRING" id="576137.A0A1L7WXD8"/>
<organism evidence="4 5">
    <name type="scientific">Phialocephala subalpina</name>
    <dbReference type="NCBI Taxonomy" id="576137"/>
    <lineage>
        <taxon>Eukaryota</taxon>
        <taxon>Fungi</taxon>
        <taxon>Dikarya</taxon>
        <taxon>Ascomycota</taxon>
        <taxon>Pezizomycotina</taxon>
        <taxon>Leotiomycetes</taxon>
        <taxon>Helotiales</taxon>
        <taxon>Mollisiaceae</taxon>
        <taxon>Phialocephala</taxon>
        <taxon>Phialocephala fortinii species complex</taxon>
    </lineage>
</organism>
<feature type="repeat" description="ANK" evidence="3">
    <location>
        <begin position="174"/>
        <end position="206"/>
    </location>
</feature>
<dbReference type="Proteomes" id="UP000184330">
    <property type="component" value="Unassembled WGS sequence"/>
</dbReference>
<dbReference type="SUPFAM" id="SSF48403">
    <property type="entry name" value="Ankyrin repeat"/>
    <property type="match status" value="1"/>
</dbReference>
<dbReference type="AlphaFoldDB" id="A0A1L7WXD8"/>
<gene>
    <name evidence="4" type="ORF">PAC_07326</name>
</gene>
<protein>
    <submittedName>
        <fullName evidence="4">Uncharacterized protein</fullName>
    </submittedName>
</protein>
<evidence type="ECO:0000256" key="2">
    <source>
        <dbReference type="ARBA" id="ARBA00023043"/>
    </source>
</evidence>
<keyword evidence="1" id="KW-0677">Repeat</keyword>
<keyword evidence="2 3" id="KW-0040">ANK repeat</keyword>
<dbReference type="PANTHER" id="PTHR24198">
    <property type="entry name" value="ANKYRIN REPEAT AND PROTEIN KINASE DOMAIN-CONTAINING PROTEIN"/>
    <property type="match status" value="1"/>
</dbReference>
<accession>A0A1L7WXD8</accession>
<dbReference type="PROSITE" id="PS50088">
    <property type="entry name" value="ANK_REPEAT"/>
    <property type="match status" value="2"/>
</dbReference>
<evidence type="ECO:0000313" key="5">
    <source>
        <dbReference type="Proteomes" id="UP000184330"/>
    </source>
</evidence>
<dbReference type="Gene3D" id="1.25.40.20">
    <property type="entry name" value="Ankyrin repeat-containing domain"/>
    <property type="match status" value="2"/>
</dbReference>
<proteinExistence type="predicted"/>
<keyword evidence="5" id="KW-1185">Reference proteome</keyword>
<reference evidence="4 5" key="1">
    <citation type="submission" date="2016-03" db="EMBL/GenBank/DDBJ databases">
        <authorList>
            <person name="Ploux O."/>
        </authorList>
    </citation>
    <scope>NUCLEOTIDE SEQUENCE [LARGE SCALE GENOMIC DNA]</scope>
    <source>
        <strain evidence="4 5">UAMH 11012</strain>
    </source>
</reference>
<dbReference type="PANTHER" id="PTHR24198:SF165">
    <property type="entry name" value="ANKYRIN REPEAT-CONTAINING PROTEIN-RELATED"/>
    <property type="match status" value="1"/>
</dbReference>
<feature type="repeat" description="ANK" evidence="3">
    <location>
        <begin position="37"/>
        <end position="70"/>
    </location>
</feature>
<evidence type="ECO:0000256" key="1">
    <source>
        <dbReference type="ARBA" id="ARBA00022737"/>
    </source>
</evidence>
<dbReference type="EMBL" id="FJOG01000010">
    <property type="protein sequence ID" value="CZR57437.1"/>
    <property type="molecule type" value="Genomic_DNA"/>
</dbReference>
<sequence length="258" mass="28115">MPDSFFHGNLVASIDKIPPDGPYSEIDGGNFNCTDDFGNSVLHVVALLGKPAWSMLYLINGGADVHATNRAGETFLHLDGRNGLHCLAEVSFTLLRPELPPANNVHKVDSERREEELQALLDAGVDMDNYDKKGSTSLMAFIIHTRDGEDDDITDLLLSRLCKAGADVNRRNRQGESALHIAVKLGKKVATGVLIRWGANVHARDGEKRGVTALGVECNQVARCGGVVGPTFLQEWGPGRIPQEKDSRWNAVRKIICP</sequence>
<dbReference type="PROSITE" id="PS50297">
    <property type="entry name" value="ANK_REP_REGION"/>
    <property type="match status" value="1"/>
</dbReference>
<dbReference type="InterPro" id="IPR036770">
    <property type="entry name" value="Ankyrin_rpt-contain_sf"/>
</dbReference>